<organism evidence="1 2">
    <name type="scientific">Actinoplanes digitatis</name>
    <dbReference type="NCBI Taxonomy" id="1868"/>
    <lineage>
        <taxon>Bacteria</taxon>
        <taxon>Bacillati</taxon>
        <taxon>Actinomycetota</taxon>
        <taxon>Actinomycetes</taxon>
        <taxon>Micromonosporales</taxon>
        <taxon>Micromonosporaceae</taxon>
        <taxon>Actinoplanes</taxon>
    </lineage>
</organism>
<keyword evidence="2" id="KW-1185">Reference proteome</keyword>
<dbReference type="EMBL" id="JACHNH010000001">
    <property type="protein sequence ID" value="MBB4764392.1"/>
    <property type="molecule type" value="Genomic_DNA"/>
</dbReference>
<name>A0A7W7MS54_9ACTN</name>
<sequence length="228" mass="23761">MVFKTRGFEQMRIDRLGRVGVGTSDPSKTLTVSGHVEVAGRISGFGTSEDDSVFRVRHTGKGFAGFFHGKVGVDGDFNVNSNIGVLGDIKLVGGADLAEEFDVVGDVPADPGTVVVLVGGDNVQVSDRPYDRRVAGVVSGAGDLRPGLILDRRSGPGRRPLALSGKVWCKVDADQGAVEVGDLLTTSPTPGHAMRATDRERSFGAVIGKALGPLDSGLGLIRVLVALQ</sequence>
<dbReference type="Proteomes" id="UP000578112">
    <property type="component" value="Unassembled WGS sequence"/>
</dbReference>
<accession>A0A7W7MS54</accession>
<dbReference type="RefSeq" id="WP_184995590.1">
    <property type="nucleotide sequence ID" value="NZ_BOMK01000027.1"/>
</dbReference>
<protein>
    <submittedName>
        <fullName evidence="1">Uncharacterized protein</fullName>
    </submittedName>
</protein>
<reference evidence="1 2" key="1">
    <citation type="submission" date="2020-08" db="EMBL/GenBank/DDBJ databases">
        <title>Sequencing the genomes of 1000 actinobacteria strains.</title>
        <authorList>
            <person name="Klenk H.-P."/>
        </authorList>
    </citation>
    <scope>NUCLEOTIDE SEQUENCE [LARGE SCALE GENOMIC DNA]</scope>
    <source>
        <strain evidence="1 2">DSM 43149</strain>
    </source>
</reference>
<proteinExistence type="predicted"/>
<evidence type="ECO:0000313" key="2">
    <source>
        <dbReference type="Proteomes" id="UP000578112"/>
    </source>
</evidence>
<gene>
    <name evidence="1" type="ORF">BJ971_004948</name>
</gene>
<dbReference type="AlphaFoldDB" id="A0A7W7MS54"/>
<evidence type="ECO:0000313" key="1">
    <source>
        <dbReference type="EMBL" id="MBB4764392.1"/>
    </source>
</evidence>
<comment type="caution">
    <text evidence="1">The sequence shown here is derived from an EMBL/GenBank/DDBJ whole genome shotgun (WGS) entry which is preliminary data.</text>
</comment>